<dbReference type="Pfam" id="PF13409">
    <property type="entry name" value="GST_N_2"/>
    <property type="match status" value="1"/>
</dbReference>
<comment type="similarity">
    <text evidence="1 5">Belongs to the GST superfamily. Omega family.</text>
</comment>
<dbReference type="PANTHER" id="PTHR43968">
    <property type="match status" value="1"/>
</dbReference>
<evidence type="ECO:0000256" key="5">
    <source>
        <dbReference type="RuleBase" id="RU368071"/>
    </source>
</evidence>
<dbReference type="Gene3D" id="1.20.1050.10">
    <property type="match status" value="1"/>
</dbReference>
<evidence type="ECO:0000256" key="3">
    <source>
        <dbReference type="ARBA" id="ARBA00023002"/>
    </source>
</evidence>
<dbReference type="EC" id="2.5.1.18" evidence="5"/>
<dbReference type="SFLD" id="SFLDS00019">
    <property type="entry name" value="Glutathione_Transferase_(cytos"/>
    <property type="match status" value="1"/>
</dbReference>
<dbReference type="InterPro" id="IPR004045">
    <property type="entry name" value="Glutathione_S-Trfase_N"/>
</dbReference>
<dbReference type="Proteomes" id="UP000030746">
    <property type="component" value="Unassembled WGS sequence"/>
</dbReference>
<dbReference type="EC" id="1.20.4.2" evidence="5"/>
<evidence type="ECO:0000259" key="7">
    <source>
        <dbReference type="PROSITE" id="PS50405"/>
    </source>
</evidence>
<evidence type="ECO:0000313" key="9">
    <source>
        <dbReference type="Proteomes" id="UP000030746"/>
    </source>
</evidence>
<comment type="catalytic activity">
    <reaction evidence="5">
        <text>methylarsonate + 2 glutathione + H(+) = methylarsonous acid + glutathione disulfide + H2O</text>
        <dbReference type="Rhea" id="RHEA:15969"/>
        <dbReference type="ChEBI" id="CHEBI:15377"/>
        <dbReference type="ChEBI" id="CHEBI:15378"/>
        <dbReference type="ChEBI" id="CHEBI:17826"/>
        <dbReference type="ChEBI" id="CHEBI:33409"/>
        <dbReference type="ChEBI" id="CHEBI:57925"/>
        <dbReference type="ChEBI" id="CHEBI:58297"/>
        <dbReference type="EC" id="1.20.4.2"/>
    </reaction>
</comment>
<keyword evidence="3 5" id="KW-0560">Oxidoreductase</keyword>
<dbReference type="CTD" id="20244458"/>
<dbReference type="InterPro" id="IPR045073">
    <property type="entry name" value="Omega/Tau-like"/>
</dbReference>
<dbReference type="InterPro" id="IPR005442">
    <property type="entry name" value="GST_omega"/>
</dbReference>
<proteinExistence type="inferred from homology"/>
<organism evidence="8 9">
    <name type="scientific">Lottia gigantea</name>
    <name type="common">Giant owl limpet</name>
    <dbReference type="NCBI Taxonomy" id="225164"/>
    <lineage>
        <taxon>Eukaryota</taxon>
        <taxon>Metazoa</taxon>
        <taxon>Spiralia</taxon>
        <taxon>Lophotrochozoa</taxon>
        <taxon>Mollusca</taxon>
        <taxon>Gastropoda</taxon>
        <taxon>Patellogastropoda</taxon>
        <taxon>Lottioidea</taxon>
        <taxon>Lottiidae</taxon>
        <taxon>Lottia</taxon>
    </lineage>
</organism>
<evidence type="ECO:0000256" key="1">
    <source>
        <dbReference type="ARBA" id="ARBA00011067"/>
    </source>
</evidence>
<dbReference type="OrthoDB" id="4951845at2759"/>
<comment type="catalytic activity">
    <reaction evidence="5">
        <text>L-dehydroascorbate + 2 glutathione = glutathione disulfide + L-ascorbate</text>
        <dbReference type="Rhea" id="RHEA:24424"/>
        <dbReference type="ChEBI" id="CHEBI:38290"/>
        <dbReference type="ChEBI" id="CHEBI:57925"/>
        <dbReference type="ChEBI" id="CHEBI:58297"/>
        <dbReference type="ChEBI" id="CHEBI:58539"/>
        <dbReference type="EC" id="1.8.5.1"/>
    </reaction>
</comment>
<feature type="domain" description="GST C-terminal" evidence="7">
    <location>
        <begin position="89"/>
        <end position="205"/>
    </location>
</feature>
<dbReference type="GO" id="GO:0045174">
    <property type="term" value="F:glutathione dehydrogenase (ascorbate) activity"/>
    <property type="evidence" value="ECO:0007669"/>
    <property type="project" value="UniProtKB-UniRule"/>
</dbReference>
<dbReference type="Gene3D" id="3.40.30.10">
    <property type="entry name" value="Glutaredoxin"/>
    <property type="match status" value="1"/>
</dbReference>
<name>V4AKX6_LOTGI</name>
<dbReference type="SFLD" id="SFLDG01152">
    <property type="entry name" value="Main.3:_Omega-_and_Tau-like"/>
    <property type="match status" value="1"/>
</dbReference>
<dbReference type="STRING" id="225164.V4AKX6"/>
<dbReference type="PROSITE" id="PS50404">
    <property type="entry name" value="GST_NTER"/>
    <property type="match status" value="1"/>
</dbReference>
<dbReference type="PROSITE" id="PS50405">
    <property type="entry name" value="GST_CTER"/>
    <property type="match status" value="1"/>
</dbReference>
<dbReference type="EMBL" id="KB201304">
    <property type="protein sequence ID" value="ESO97797.1"/>
    <property type="molecule type" value="Genomic_DNA"/>
</dbReference>
<keyword evidence="2 5" id="KW-0808">Transferase</keyword>
<dbReference type="EC" id="1.8.5.1" evidence="5"/>
<dbReference type="InterPro" id="IPR010987">
    <property type="entry name" value="Glutathione-S-Trfase_C-like"/>
</dbReference>
<protein>
    <recommendedName>
        <fullName evidence="5">Glutathione S-transferase omega</fullName>
        <shortName evidence="5">GSTO</shortName>
        <ecNumber evidence="5">1.20.4.2</ecNumber>
        <ecNumber evidence="5">1.8.5.1</ecNumber>
        <ecNumber evidence="5">2.5.1.18</ecNumber>
    </recommendedName>
    <alternativeName>
        <fullName evidence="5">Glutathione-dependent dehydroascorbate reductase</fullName>
    </alternativeName>
    <alternativeName>
        <fullName evidence="5">Monomethylarsonic acid reductase</fullName>
    </alternativeName>
</protein>
<dbReference type="GO" id="GO:0006749">
    <property type="term" value="P:glutathione metabolic process"/>
    <property type="evidence" value="ECO:0007669"/>
    <property type="project" value="UniProtKB-UniRule"/>
</dbReference>
<evidence type="ECO:0000313" key="8">
    <source>
        <dbReference type="EMBL" id="ESO97797.1"/>
    </source>
</evidence>
<accession>V4AKX6</accession>
<evidence type="ECO:0000259" key="6">
    <source>
        <dbReference type="PROSITE" id="PS50404"/>
    </source>
</evidence>
<gene>
    <name evidence="8" type="ORF">LOTGIDRAFT_181794</name>
</gene>
<dbReference type="HOGENOM" id="CLU_011226_9_1_1"/>
<feature type="domain" description="GST N-terminal" evidence="6">
    <location>
        <begin position="4"/>
        <end position="82"/>
    </location>
</feature>
<dbReference type="GO" id="GO:0004364">
    <property type="term" value="F:glutathione transferase activity"/>
    <property type="evidence" value="ECO:0007669"/>
    <property type="project" value="UniProtKB-UniRule"/>
</dbReference>
<dbReference type="OMA" id="PEGPWFL"/>
<dbReference type="PRINTS" id="PR01625">
    <property type="entry name" value="GSTRNSFRASEO"/>
</dbReference>
<comment type="function">
    <text evidence="5">Exhibits glutathione-dependent thiol transferase activity. Has high dehydroascorbate reductase activity and may contribute to the recycling of ascorbic acid. Participates in the biotransformation of inorganic arsenic and reduces monomethylarsonic acid (MMA).</text>
</comment>
<dbReference type="RefSeq" id="XP_009051643.1">
    <property type="nucleotide sequence ID" value="XM_009053395.1"/>
</dbReference>
<dbReference type="GO" id="GO:0050610">
    <property type="term" value="F:methylarsonate reductase activity"/>
    <property type="evidence" value="ECO:0007669"/>
    <property type="project" value="UniProtKB-UniRule"/>
</dbReference>
<dbReference type="InterPro" id="IPR036282">
    <property type="entry name" value="Glutathione-S-Trfase_C_sf"/>
</dbReference>
<dbReference type="PANTHER" id="PTHR43968:SF6">
    <property type="entry name" value="GLUTATHIONE S-TRANSFERASE OMEGA"/>
    <property type="match status" value="1"/>
</dbReference>
<dbReference type="AlphaFoldDB" id="V4AKX6"/>
<keyword evidence="9" id="KW-1185">Reference proteome</keyword>
<comment type="catalytic activity">
    <reaction evidence="4 5">
        <text>RX + glutathione = an S-substituted glutathione + a halide anion + H(+)</text>
        <dbReference type="Rhea" id="RHEA:16437"/>
        <dbReference type="ChEBI" id="CHEBI:15378"/>
        <dbReference type="ChEBI" id="CHEBI:16042"/>
        <dbReference type="ChEBI" id="CHEBI:17792"/>
        <dbReference type="ChEBI" id="CHEBI:57925"/>
        <dbReference type="ChEBI" id="CHEBI:90779"/>
        <dbReference type="EC" id="2.5.1.18"/>
    </reaction>
</comment>
<dbReference type="SUPFAM" id="SSF47616">
    <property type="entry name" value="GST C-terminal domain-like"/>
    <property type="match status" value="1"/>
</dbReference>
<dbReference type="InterPro" id="IPR050983">
    <property type="entry name" value="GST_Omega/HSP26"/>
</dbReference>
<dbReference type="GeneID" id="20244458"/>
<sequence>MSTKEVKLYSSWFCPFAQRAWIALLEKKVNFQYMEIDPYNKTKEFLSINPRGLVPVIVNNGKCVYESSICIEYVDEAWRNQDTDLMPSDPYERARLRIWSDFISRKIIPAFYQYLMRQSLLNHLETLTSEMSDSGPFFQSSLFGLVDIMLVPFTIRFDMLKHFRGFELPETQIFQRLRRWMEAAHSRETVKATMADGKKLIDKYQRYADDSVKSEVADAIRKGTALP</sequence>
<dbReference type="SFLD" id="SFLDG00358">
    <property type="entry name" value="Main_(cytGST)"/>
    <property type="match status" value="1"/>
</dbReference>
<evidence type="ECO:0000256" key="4">
    <source>
        <dbReference type="ARBA" id="ARBA00047960"/>
    </source>
</evidence>
<dbReference type="GO" id="GO:0005737">
    <property type="term" value="C:cytoplasm"/>
    <property type="evidence" value="ECO:0007669"/>
    <property type="project" value="InterPro"/>
</dbReference>
<dbReference type="InterPro" id="IPR040079">
    <property type="entry name" value="Glutathione_S-Trfase"/>
</dbReference>
<dbReference type="Pfam" id="PF13410">
    <property type="entry name" value="GST_C_2"/>
    <property type="match status" value="1"/>
</dbReference>
<dbReference type="KEGG" id="lgi:LOTGIDRAFT_181794"/>
<dbReference type="SUPFAM" id="SSF52833">
    <property type="entry name" value="Thioredoxin-like"/>
    <property type="match status" value="1"/>
</dbReference>
<evidence type="ECO:0000256" key="2">
    <source>
        <dbReference type="ARBA" id="ARBA00022679"/>
    </source>
</evidence>
<reference evidence="8 9" key="1">
    <citation type="journal article" date="2013" name="Nature">
        <title>Insights into bilaterian evolution from three spiralian genomes.</title>
        <authorList>
            <person name="Simakov O."/>
            <person name="Marletaz F."/>
            <person name="Cho S.J."/>
            <person name="Edsinger-Gonzales E."/>
            <person name="Havlak P."/>
            <person name="Hellsten U."/>
            <person name="Kuo D.H."/>
            <person name="Larsson T."/>
            <person name="Lv J."/>
            <person name="Arendt D."/>
            <person name="Savage R."/>
            <person name="Osoegawa K."/>
            <person name="de Jong P."/>
            <person name="Grimwood J."/>
            <person name="Chapman J.A."/>
            <person name="Shapiro H."/>
            <person name="Aerts A."/>
            <person name="Otillar R.P."/>
            <person name="Terry A.Y."/>
            <person name="Boore J.L."/>
            <person name="Grigoriev I.V."/>
            <person name="Lindberg D.R."/>
            <person name="Seaver E.C."/>
            <person name="Weisblat D.A."/>
            <person name="Putnam N.H."/>
            <person name="Rokhsar D.S."/>
        </authorList>
    </citation>
    <scope>NUCLEOTIDE SEQUENCE [LARGE SCALE GENOMIC DNA]</scope>
</reference>
<dbReference type="InterPro" id="IPR036249">
    <property type="entry name" value="Thioredoxin-like_sf"/>
</dbReference>
<dbReference type="PROSITE" id="PS51354">
    <property type="entry name" value="GLUTAREDOXIN_2"/>
    <property type="match status" value="1"/>
</dbReference>